<dbReference type="RefSeq" id="WP_145365703.1">
    <property type="nucleotide sequence ID" value="NZ_CP036268.1"/>
</dbReference>
<evidence type="ECO:0000256" key="3">
    <source>
        <dbReference type="ARBA" id="ARBA00022605"/>
    </source>
</evidence>
<keyword evidence="10" id="KW-1185">Reference proteome</keyword>
<keyword evidence="7" id="KW-0963">Cytoplasm</keyword>
<feature type="domain" description="Semialdehyde dehydrogenase NAD-binding" evidence="8">
    <location>
        <begin position="2"/>
        <end position="141"/>
    </location>
</feature>
<dbReference type="Pfam" id="PF22698">
    <property type="entry name" value="Semialdhyde_dhC_1"/>
    <property type="match status" value="1"/>
</dbReference>
<dbReference type="OrthoDB" id="9801289at2"/>
<dbReference type="SUPFAM" id="SSF51735">
    <property type="entry name" value="NAD(P)-binding Rossmann-fold domains"/>
    <property type="match status" value="1"/>
</dbReference>
<evidence type="ECO:0000256" key="6">
    <source>
        <dbReference type="ARBA" id="ARBA00050557"/>
    </source>
</evidence>
<dbReference type="SMART" id="SM00859">
    <property type="entry name" value="Semialdhyde_dh"/>
    <property type="match status" value="1"/>
</dbReference>
<evidence type="ECO:0000256" key="2">
    <source>
        <dbReference type="ARBA" id="ARBA00022571"/>
    </source>
</evidence>
<feature type="active site" evidence="7">
    <location>
        <position position="149"/>
    </location>
</feature>
<organism evidence="9 10">
    <name type="scientific">Stratiformator vulcanicus</name>
    <dbReference type="NCBI Taxonomy" id="2527980"/>
    <lineage>
        <taxon>Bacteria</taxon>
        <taxon>Pseudomonadati</taxon>
        <taxon>Planctomycetota</taxon>
        <taxon>Planctomycetia</taxon>
        <taxon>Planctomycetales</taxon>
        <taxon>Planctomycetaceae</taxon>
        <taxon>Stratiformator</taxon>
    </lineage>
</organism>
<dbReference type="Pfam" id="PF01118">
    <property type="entry name" value="Semialdhyde_dh"/>
    <property type="match status" value="1"/>
</dbReference>
<keyword evidence="5 7" id="KW-0560">Oxidoreductase</keyword>
<evidence type="ECO:0000313" key="10">
    <source>
        <dbReference type="Proteomes" id="UP000317318"/>
    </source>
</evidence>
<dbReference type="InterPro" id="IPR036291">
    <property type="entry name" value="NAD(P)-bd_dom_sf"/>
</dbReference>
<dbReference type="InterPro" id="IPR000534">
    <property type="entry name" value="Semialdehyde_DH_NAD-bd"/>
</dbReference>
<name>A0A517R6U8_9PLAN</name>
<dbReference type="Proteomes" id="UP000317318">
    <property type="component" value="Chromosome"/>
</dbReference>
<dbReference type="NCBIfam" id="TIGR01850">
    <property type="entry name" value="argC"/>
    <property type="match status" value="1"/>
</dbReference>
<dbReference type="HAMAP" id="MF_00150">
    <property type="entry name" value="ArgC_type1"/>
    <property type="match status" value="1"/>
</dbReference>
<dbReference type="AlphaFoldDB" id="A0A517R6U8"/>
<dbReference type="EMBL" id="CP036268">
    <property type="protein sequence ID" value="QDT39572.1"/>
    <property type="molecule type" value="Genomic_DNA"/>
</dbReference>
<dbReference type="PANTHER" id="PTHR32338:SF10">
    <property type="entry name" value="N-ACETYL-GAMMA-GLUTAMYL-PHOSPHATE REDUCTASE, CHLOROPLASTIC-RELATED"/>
    <property type="match status" value="1"/>
</dbReference>
<dbReference type="EC" id="1.2.1.38" evidence="7"/>
<evidence type="ECO:0000313" key="9">
    <source>
        <dbReference type="EMBL" id="QDT39572.1"/>
    </source>
</evidence>
<comment type="similarity">
    <text evidence="7">Belongs to the NAGSA dehydrogenase family. Type 1 subfamily.</text>
</comment>
<evidence type="ECO:0000256" key="1">
    <source>
        <dbReference type="ARBA" id="ARBA00004862"/>
    </source>
</evidence>
<dbReference type="InterPro" id="IPR050085">
    <property type="entry name" value="AGPR"/>
</dbReference>
<dbReference type="FunFam" id="3.30.360.10:FF:000014">
    <property type="entry name" value="N-acetyl-gamma-glutamyl-phosphate reductase"/>
    <property type="match status" value="1"/>
</dbReference>
<dbReference type="GO" id="GO:0070401">
    <property type="term" value="F:NADP+ binding"/>
    <property type="evidence" value="ECO:0007669"/>
    <property type="project" value="InterPro"/>
</dbReference>
<dbReference type="Gene3D" id="3.30.360.10">
    <property type="entry name" value="Dihydrodipicolinate Reductase, domain 2"/>
    <property type="match status" value="1"/>
</dbReference>
<evidence type="ECO:0000256" key="4">
    <source>
        <dbReference type="ARBA" id="ARBA00022857"/>
    </source>
</evidence>
<dbReference type="SUPFAM" id="SSF55347">
    <property type="entry name" value="Glyceraldehyde-3-phosphate dehydrogenase-like, C-terminal domain"/>
    <property type="match status" value="1"/>
</dbReference>
<gene>
    <name evidence="7 9" type="primary">argC</name>
    <name evidence="9" type="ORF">Pan189_39810</name>
</gene>
<reference evidence="9 10" key="1">
    <citation type="submission" date="2019-02" db="EMBL/GenBank/DDBJ databases">
        <title>Deep-cultivation of Planctomycetes and their phenomic and genomic characterization uncovers novel biology.</title>
        <authorList>
            <person name="Wiegand S."/>
            <person name="Jogler M."/>
            <person name="Boedeker C."/>
            <person name="Pinto D."/>
            <person name="Vollmers J."/>
            <person name="Rivas-Marin E."/>
            <person name="Kohn T."/>
            <person name="Peeters S.H."/>
            <person name="Heuer A."/>
            <person name="Rast P."/>
            <person name="Oberbeckmann S."/>
            <person name="Bunk B."/>
            <person name="Jeske O."/>
            <person name="Meyerdierks A."/>
            <person name="Storesund J.E."/>
            <person name="Kallscheuer N."/>
            <person name="Luecker S."/>
            <person name="Lage O.M."/>
            <person name="Pohl T."/>
            <person name="Merkel B.J."/>
            <person name="Hornburger P."/>
            <person name="Mueller R.-W."/>
            <person name="Bruemmer F."/>
            <person name="Labrenz M."/>
            <person name="Spormann A.M."/>
            <person name="Op den Camp H."/>
            <person name="Overmann J."/>
            <person name="Amann R."/>
            <person name="Jetten M.S.M."/>
            <person name="Mascher T."/>
            <person name="Medema M.H."/>
            <person name="Devos D.P."/>
            <person name="Kaster A.-K."/>
            <person name="Ovreas L."/>
            <person name="Rohde M."/>
            <person name="Galperin M.Y."/>
            <person name="Jogler C."/>
        </authorList>
    </citation>
    <scope>NUCLEOTIDE SEQUENCE [LARGE SCALE GENOMIC DNA]</scope>
    <source>
        <strain evidence="9 10">Pan189</strain>
    </source>
</reference>
<protein>
    <recommendedName>
        <fullName evidence="7">N-acetyl-gamma-glutamyl-phosphate reductase</fullName>
        <shortName evidence="7">AGPR</shortName>
        <ecNumber evidence="7">1.2.1.38</ecNumber>
    </recommendedName>
    <alternativeName>
        <fullName evidence="7">N-acetyl-glutamate semialdehyde dehydrogenase</fullName>
        <shortName evidence="7">NAGSA dehydrogenase</shortName>
    </alternativeName>
</protein>
<dbReference type="Gene3D" id="3.40.50.720">
    <property type="entry name" value="NAD(P)-binding Rossmann-like Domain"/>
    <property type="match status" value="1"/>
</dbReference>
<dbReference type="InterPro" id="IPR058924">
    <property type="entry name" value="AGPR_dimerisation_dom"/>
</dbReference>
<dbReference type="GO" id="GO:0051287">
    <property type="term" value="F:NAD binding"/>
    <property type="evidence" value="ECO:0007669"/>
    <property type="project" value="InterPro"/>
</dbReference>
<dbReference type="GO" id="GO:0005737">
    <property type="term" value="C:cytoplasm"/>
    <property type="evidence" value="ECO:0007669"/>
    <property type="project" value="UniProtKB-SubCell"/>
</dbReference>
<keyword evidence="2 7" id="KW-0055">Arginine biosynthesis</keyword>
<dbReference type="KEGG" id="svp:Pan189_39810"/>
<dbReference type="GO" id="GO:0006526">
    <property type="term" value="P:L-arginine biosynthetic process"/>
    <property type="evidence" value="ECO:0007669"/>
    <property type="project" value="UniProtKB-UniRule"/>
</dbReference>
<dbReference type="CDD" id="cd17895">
    <property type="entry name" value="AGPR_1_N"/>
    <property type="match status" value="1"/>
</dbReference>
<dbReference type="CDD" id="cd23934">
    <property type="entry name" value="AGPR_1_C"/>
    <property type="match status" value="1"/>
</dbReference>
<evidence type="ECO:0000256" key="5">
    <source>
        <dbReference type="ARBA" id="ARBA00023002"/>
    </source>
</evidence>
<comment type="subcellular location">
    <subcellularLocation>
        <location evidence="7">Cytoplasm</location>
    </subcellularLocation>
</comment>
<dbReference type="InterPro" id="IPR000706">
    <property type="entry name" value="AGPR_type-1"/>
</dbReference>
<evidence type="ECO:0000256" key="7">
    <source>
        <dbReference type="HAMAP-Rule" id="MF_00150"/>
    </source>
</evidence>
<keyword evidence="3 7" id="KW-0028">Amino-acid biosynthesis</keyword>
<sequence length="335" mass="36108">MRVGVLGATGYTALELLKILVRHPDVEVTGLTTRQEHTPHVSEVHPSLTGRLDLKCEDLRTAELAERAELVFCAVPHGAAMAAVPELLEAGCKVIDLSADYRLSDPAVYESWYGLVHTDPTRLGTTVYGLPELFADDIPGKDLIANPGCYTSTSILGLAPLLAEGLIEPTGIIIDAKSGVSGAGRTPKMTTLYPECNESISAYAVGRHRHTPEIEQVLSKVSGKSVEVLFTPHLVPMDRGILATMYATPTEQRSDDDLLEAMRNYYRGKPFVRVVDRLPATKDVSGTNFCDVTVRQCRGKVLVLSVTDNLIKGASGVAVQNLNLLAGFDETAGLL</sequence>
<dbReference type="GO" id="GO:0003942">
    <property type="term" value="F:N-acetyl-gamma-glutamyl-phosphate reductase activity"/>
    <property type="evidence" value="ECO:0007669"/>
    <property type="project" value="UniProtKB-UniRule"/>
</dbReference>
<comment type="function">
    <text evidence="7">Catalyzes the NADPH-dependent reduction of N-acetyl-5-glutamyl phosphate to yield N-acetyl-L-glutamate 5-semialdehyde.</text>
</comment>
<accession>A0A517R6U8</accession>
<proteinExistence type="inferred from homology"/>
<dbReference type="UniPathway" id="UPA00068">
    <property type="reaction ID" value="UER00108"/>
</dbReference>
<comment type="catalytic activity">
    <reaction evidence="6 7">
        <text>N-acetyl-L-glutamate 5-semialdehyde + phosphate + NADP(+) = N-acetyl-L-glutamyl 5-phosphate + NADPH + H(+)</text>
        <dbReference type="Rhea" id="RHEA:21588"/>
        <dbReference type="ChEBI" id="CHEBI:15378"/>
        <dbReference type="ChEBI" id="CHEBI:29123"/>
        <dbReference type="ChEBI" id="CHEBI:43474"/>
        <dbReference type="ChEBI" id="CHEBI:57783"/>
        <dbReference type="ChEBI" id="CHEBI:57936"/>
        <dbReference type="ChEBI" id="CHEBI:58349"/>
        <dbReference type="EC" id="1.2.1.38"/>
    </reaction>
</comment>
<comment type="pathway">
    <text evidence="1 7">Amino-acid biosynthesis; L-arginine biosynthesis; N(2)-acetyl-L-ornithine from L-glutamate: step 3/4.</text>
</comment>
<evidence type="ECO:0000259" key="8">
    <source>
        <dbReference type="SMART" id="SM00859"/>
    </source>
</evidence>
<keyword evidence="4 7" id="KW-0521">NADP</keyword>
<dbReference type="PANTHER" id="PTHR32338">
    <property type="entry name" value="N-ACETYL-GAMMA-GLUTAMYL-PHOSPHATE REDUCTASE, CHLOROPLASTIC-RELATED-RELATED"/>
    <property type="match status" value="1"/>
</dbReference>